<dbReference type="GeneID" id="20226568"/>
<keyword evidence="3" id="KW-1185">Reference proteome</keyword>
<dbReference type="RefSeq" id="XP_009041883.1">
    <property type="nucleotide sequence ID" value="XM_009043635.1"/>
</dbReference>
<proteinExistence type="predicted"/>
<sequence>MVSPNIQGLGLNDELLEHYRKEVGEMALGILDGKPFNSPVHEGILLTCLKTMGEGEGSHRRDRRARAPNLVDSTYEWTWGLPPQNFKEPDGRKTPGVGGADHVPPAGPPAPRGQQANSVRLVQSLERLGDASAEITAAANSQVEKLMGGITKRSGSKSLFEELRVCMLTCCGNNSRISIAANAGANRFSVIRNLWDDVTSLDLTVKPKLTQRLLFAAATGNFDLCNEGKESWVRINACFHHAHGFVLLPSYRGTEQGHLHSVGPTILQPEDRNAHGWASQTRRVKRGRAAGREKECRRLCGSLNFKFKENVSTSLRRTLYWEGTAFFGRFIHRIGLSSIPSLMGTFWLNKDQDRRNNIEQPPEKAVPTRKRVLEYIHTSMRSRLTGSLDHESRKRK</sequence>
<organism evidence="3">
    <name type="scientific">Aureococcus anophagefferens</name>
    <name type="common">Harmful bloom alga</name>
    <dbReference type="NCBI Taxonomy" id="44056"/>
    <lineage>
        <taxon>Eukaryota</taxon>
        <taxon>Sar</taxon>
        <taxon>Stramenopiles</taxon>
        <taxon>Ochrophyta</taxon>
        <taxon>Pelagophyceae</taxon>
        <taxon>Pelagomonadales</taxon>
        <taxon>Pelagomonadaceae</taxon>
        <taxon>Aureococcus</taxon>
    </lineage>
</organism>
<dbReference type="Proteomes" id="UP000002729">
    <property type="component" value="Unassembled WGS sequence"/>
</dbReference>
<evidence type="ECO:0000256" key="1">
    <source>
        <dbReference type="SAM" id="MobiDB-lite"/>
    </source>
</evidence>
<feature type="region of interest" description="Disordered" evidence="1">
    <location>
        <begin position="81"/>
        <end position="114"/>
    </location>
</feature>
<dbReference type="AlphaFoldDB" id="F0YNA3"/>
<gene>
    <name evidence="2" type="ORF">AURANDRAFT_68036</name>
</gene>
<accession>F0YNA3</accession>
<evidence type="ECO:0000313" key="3">
    <source>
        <dbReference type="Proteomes" id="UP000002729"/>
    </source>
</evidence>
<name>F0YNA3_AURAN</name>
<protein>
    <submittedName>
        <fullName evidence="2">Uncharacterized protein</fullName>
    </submittedName>
</protein>
<dbReference type="InParanoid" id="F0YNA3"/>
<dbReference type="EMBL" id="GL833172">
    <property type="protein sequence ID" value="EGB03412.1"/>
    <property type="molecule type" value="Genomic_DNA"/>
</dbReference>
<reference evidence="2 3" key="1">
    <citation type="journal article" date="2011" name="Proc. Natl. Acad. Sci. U.S.A.">
        <title>Niche of harmful alga Aureococcus anophagefferens revealed through ecogenomics.</title>
        <authorList>
            <person name="Gobler C.J."/>
            <person name="Berry D.L."/>
            <person name="Dyhrman S.T."/>
            <person name="Wilhelm S.W."/>
            <person name="Salamov A."/>
            <person name="Lobanov A.V."/>
            <person name="Zhang Y."/>
            <person name="Collier J.L."/>
            <person name="Wurch L.L."/>
            <person name="Kustka A.B."/>
            <person name="Dill B.D."/>
            <person name="Shah M."/>
            <person name="VerBerkmoes N.C."/>
            <person name="Kuo A."/>
            <person name="Terry A."/>
            <person name="Pangilinan J."/>
            <person name="Lindquist E.A."/>
            <person name="Lucas S."/>
            <person name="Paulsen I.T."/>
            <person name="Hattenrath-Lehmann T.K."/>
            <person name="Talmage S.C."/>
            <person name="Walker E.A."/>
            <person name="Koch F."/>
            <person name="Burson A.M."/>
            <person name="Marcoval M.A."/>
            <person name="Tang Y.Z."/>
            <person name="Lecleir G.R."/>
            <person name="Coyne K.J."/>
            <person name="Berg G.M."/>
            <person name="Bertrand E.M."/>
            <person name="Saito M.A."/>
            <person name="Gladyshev V.N."/>
            <person name="Grigoriev I.V."/>
        </authorList>
    </citation>
    <scope>NUCLEOTIDE SEQUENCE [LARGE SCALE GENOMIC DNA]</scope>
    <source>
        <strain evidence="3">CCMP 1984</strain>
    </source>
</reference>
<evidence type="ECO:0000313" key="2">
    <source>
        <dbReference type="EMBL" id="EGB03412.1"/>
    </source>
</evidence>
<dbReference type="KEGG" id="aaf:AURANDRAFT_68036"/>